<dbReference type="PROSITE" id="PS51450">
    <property type="entry name" value="LRR"/>
    <property type="match status" value="2"/>
</dbReference>
<evidence type="ECO:0000313" key="3">
    <source>
        <dbReference type="EMBL" id="TKI69034.1"/>
    </source>
</evidence>
<proteinExistence type="predicted"/>
<keyword evidence="2" id="KW-0677">Repeat</keyword>
<dbReference type="InterPro" id="IPR050216">
    <property type="entry name" value="LRR_domain-containing"/>
</dbReference>
<dbReference type="EMBL" id="SZPX01000006">
    <property type="protein sequence ID" value="TKI69034.1"/>
    <property type="molecule type" value="Genomic_DNA"/>
</dbReference>
<evidence type="ECO:0000256" key="1">
    <source>
        <dbReference type="ARBA" id="ARBA00022614"/>
    </source>
</evidence>
<dbReference type="InterPro" id="IPR032675">
    <property type="entry name" value="LRR_dom_sf"/>
</dbReference>
<dbReference type="Pfam" id="PF13855">
    <property type="entry name" value="LRR_8"/>
    <property type="match status" value="1"/>
</dbReference>
<protein>
    <recommendedName>
        <fullName evidence="5">Leucine-rich repeat domain-containing protein</fullName>
    </recommendedName>
</protein>
<dbReference type="PANTHER" id="PTHR48051">
    <property type="match status" value="1"/>
</dbReference>
<dbReference type="SUPFAM" id="SSF52058">
    <property type="entry name" value="L domain-like"/>
    <property type="match status" value="1"/>
</dbReference>
<dbReference type="SMART" id="SM00369">
    <property type="entry name" value="LRR_TYP"/>
    <property type="match status" value="2"/>
</dbReference>
<dbReference type="SUPFAM" id="SSF48024">
    <property type="entry name" value="N-terminal domain of DnaB helicase"/>
    <property type="match status" value="1"/>
</dbReference>
<dbReference type="InterPro" id="IPR036185">
    <property type="entry name" value="DNA_heli_DnaB-like_N_sf"/>
</dbReference>
<name>A0A4U2Z5A0_9BACT</name>
<dbReference type="OrthoDB" id="7811098at2"/>
<dbReference type="GO" id="GO:0006260">
    <property type="term" value="P:DNA replication"/>
    <property type="evidence" value="ECO:0007669"/>
    <property type="project" value="InterPro"/>
</dbReference>
<organism evidence="3 4">
    <name type="scientific">Sulfurimonas crateris</name>
    <dbReference type="NCBI Taxonomy" id="2574727"/>
    <lineage>
        <taxon>Bacteria</taxon>
        <taxon>Pseudomonadati</taxon>
        <taxon>Campylobacterota</taxon>
        <taxon>Epsilonproteobacteria</taxon>
        <taxon>Campylobacterales</taxon>
        <taxon>Sulfurimonadaceae</taxon>
        <taxon>Sulfurimonas</taxon>
    </lineage>
</organism>
<gene>
    <name evidence="3" type="ORF">FCU45_08725</name>
</gene>
<keyword evidence="1" id="KW-0433">Leucine-rich repeat</keyword>
<evidence type="ECO:0000313" key="4">
    <source>
        <dbReference type="Proteomes" id="UP000309561"/>
    </source>
</evidence>
<dbReference type="AlphaFoldDB" id="A0A4U2Z5A0"/>
<dbReference type="InterPro" id="IPR003591">
    <property type="entry name" value="Leu-rich_rpt_typical-subtyp"/>
</dbReference>
<dbReference type="Gene3D" id="3.80.10.10">
    <property type="entry name" value="Ribonuclease Inhibitor"/>
    <property type="match status" value="1"/>
</dbReference>
<dbReference type="GO" id="GO:0003678">
    <property type="term" value="F:DNA helicase activity"/>
    <property type="evidence" value="ECO:0007669"/>
    <property type="project" value="InterPro"/>
</dbReference>
<dbReference type="InterPro" id="IPR001611">
    <property type="entry name" value="Leu-rich_rpt"/>
</dbReference>
<dbReference type="PANTHER" id="PTHR48051:SF1">
    <property type="entry name" value="RAS SUPPRESSOR PROTEIN 1"/>
    <property type="match status" value="1"/>
</dbReference>
<comment type="caution">
    <text evidence="3">The sequence shown here is derived from an EMBL/GenBank/DDBJ whole genome shotgun (WGS) entry which is preliminary data.</text>
</comment>
<sequence>MEEKNITIDASCWQKESQIDIIHLRDIEFRIIASMYKSKENFEKITSQIKADDFTFTVNKKIYEYLPFYAKEDSFFGDDSKKTKIALNILDIFNVSHRTTLKILDNLTMHLDDIGFIIPDEVDKKLDLDIFELLDFSKKRQEIISQNSDDKKAYFDIEIEDEYGFYVATYFNGIVMNIETTYIFHLPDELCDTFEYANKNILTYVQTDNYEVSMKINEDEPEDLQAICLKKNIDKIEQVQRLIQWADKYKIDHIKFSRIGGFIHQCNVIEGFENCNLEEIPKELFEIKKNSFLLEFKNNKIKSLPDGIGISKCNILVLCNNEIEEFPKSVYELKELDTLCLHGNKIKSLPDDMDNLTKLKHLSISNNPIKKLPASIANITTLKELDIENTLIDENSLEYLHVENLEKISFDDRLLPWFIKNFHRLKNIDTINLVHSKYSEFDDEISTLGLDIDTDSWMDEKDYLGMGCIMLSHKSDPFEIPDI</sequence>
<dbReference type="Proteomes" id="UP000309561">
    <property type="component" value="Unassembled WGS sequence"/>
</dbReference>
<dbReference type="RefSeq" id="WP_137014361.1">
    <property type="nucleotide sequence ID" value="NZ_SZPX01000006.1"/>
</dbReference>
<accession>A0A4U2Z5A0</accession>
<dbReference type="GO" id="GO:0005737">
    <property type="term" value="C:cytoplasm"/>
    <property type="evidence" value="ECO:0007669"/>
    <property type="project" value="TreeGrafter"/>
</dbReference>
<dbReference type="GO" id="GO:0005524">
    <property type="term" value="F:ATP binding"/>
    <property type="evidence" value="ECO:0007669"/>
    <property type="project" value="InterPro"/>
</dbReference>
<evidence type="ECO:0000256" key="2">
    <source>
        <dbReference type="ARBA" id="ARBA00022737"/>
    </source>
</evidence>
<evidence type="ECO:0008006" key="5">
    <source>
        <dbReference type="Google" id="ProtNLM"/>
    </source>
</evidence>
<keyword evidence="4" id="KW-1185">Reference proteome</keyword>
<reference evidence="3 4" key="1">
    <citation type="submission" date="2019-04" db="EMBL/GenBank/DDBJ databases">
        <title>Sulfurimonas crateris sp. nov. a facultative anaerobic sulfur-oxidizing chemolithautotrophic bacterium isolated from a terrestrial mud vulcano.</title>
        <authorList>
            <person name="Ratnikova N.M."/>
            <person name="Slobodkin A.I."/>
            <person name="Merkel A.Y."/>
            <person name="Novikov A."/>
            <person name="Bonch-Osmolovskaya E.A."/>
            <person name="Slobodkina G.B."/>
        </authorList>
    </citation>
    <scope>NUCLEOTIDE SEQUENCE [LARGE SCALE GENOMIC DNA]</scope>
    <source>
        <strain evidence="3 4">SN118</strain>
    </source>
</reference>